<keyword evidence="2" id="KW-0812">Transmembrane</keyword>
<evidence type="ECO:0000313" key="4">
    <source>
        <dbReference type="Proteomes" id="UP000250088"/>
    </source>
</evidence>
<keyword evidence="4" id="KW-1185">Reference proteome</keyword>
<evidence type="ECO:0000313" key="3">
    <source>
        <dbReference type="EMBL" id="ARS90471.1"/>
    </source>
</evidence>
<evidence type="ECO:0000256" key="2">
    <source>
        <dbReference type="SAM" id="Phobius"/>
    </source>
</evidence>
<accession>A0A2Z2HTA8</accession>
<evidence type="ECO:0000256" key="1">
    <source>
        <dbReference type="SAM" id="MobiDB-lite"/>
    </source>
</evidence>
<dbReference type="Proteomes" id="UP000250088">
    <property type="component" value="Chromosome"/>
</dbReference>
<proteinExistence type="predicted"/>
<protein>
    <submittedName>
        <fullName evidence="3">Uncharacterized protein</fullName>
    </submittedName>
</protein>
<feature type="transmembrane region" description="Helical" evidence="2">
    <location>
        <begin position="28"/>
        <end position="48"/>
    </location>
</feature>
<dbReference type="RefSeq" id="WP_086888845.1">
    <property type="nucleotide sequence ID" value="NZ_CP019893.1"/>
</dbReference>
<reference evidence="4" key="1">
    <citation type="submission" date="2017-02" db="EMBL/GenBank/DDBJ databases">
        <title>Natronthermophilus aegyptiacus gen. nov.,sp. nov., an aerobic, extremely halophilic alkalithermophilic archaeon isolated from the athalassohaline Wadi An Natrun, Egypt.</title>
        <authorList>
            <person name="Zhao B."/>
        </authorList>
    </citation>
    <scope>NUCLEOTIDE SEQUENCE [LARGE SCALE GENOMIC DNA]</scope>
    <source>
        <strain evidence="4">JW/NM-HA 15</strain>
    </source>
</reference>
<dbReference type="GeneID" id="32894915"/>
<keyword evidence="2" id="KW-0472">Membrane</keyword>
<gene>
    <name evidence="3" type="ORF">B1756_12520</name>
</gene>
<dbReference type="OrthoDB" id="381977at2157"/>
<dbReference type="EMBL" id="CP019893">
    <property type="protein sequence ID" value="ARS90471.1"/>
    <property type="molecule type" value="Genomic_DNA"/>
</dbReference>
<keyword evidence="2" id="KW-1133">Transmembrane helix</keyword>
<organism evidence="3 4">
    <name type="scientific">Natrarchaeobaculum aegyptiacum</name>
    <dbReference type="NCBI Taxonomy" id="745377"/>
    <lineage>
        <taxon>Archaea</taxon>
        <taxon>Methanobacteriati</taxon>
        <taxon>Methanobacteriota</taxon>
        <taxon>Stenosarchaea group</taxon>
        <taxon>Halobacteria</taxon>
        <taxon>Halobacteriales</taxon>
        <taxon>Natrialbaceae</taxon>
        <taxon>Natrarchaeobaculum</taxon>
    </lineage>
</organism>
<feature type="region of interest" description="Disordered" evidence="1">
    <location>
        <begin position="1"/>
        <end position="26"/>
    </location>
</feature>
<name>A0A2Z2HTA8_9EURY</name>
<dbReference type="AlphaFoldDB" id="A0A2Z2HTA8"/>
<dbReference type="KEGG" id="naj:B1756_12520"/>
<sequence length="96" mass="10207">MTTPNSGADPYRSGNDPTSTGEEERPRWTAATCLVAFGLTIPLVYGLYPVLAAVTQTFGGLSTTALVVCWAAAWLVLWIAFQSVLEWRTGVAGTPS</sequence>
<feature type="transmembrane region" description="Helical" evidence="2">
    <location>
        <begin position="60"/>
        <end position="81"/>
    </location>
</feature>